<reference evidence="2" key="1">
    <citation type="submission" date="2022-04" db="EMBL/GenBank/DDBJ databases">
        <title>Carnegiea gigantea Genome sequencing and assembly v2.</title>
        <authorList>
            <person name="Copetti D."/>
            <person name="Sanderson M.J."/>
            <person name="Burquez A."/>
            <person name="Wojciechowski M.F."/>
        </authorList>
    </citation>
    <scope>NUCLEOTIDE SEQUENCE</scope>
    <source>
        <strain evidence="2">SGP5-SGP5p</strain>
        <tissue evidence="2">Aerial part</tissue>
    </source>
</reference>
<feature type="compositionally biased region" description="Polar residues" evidence="1">
    <location>
        <begin position="228"/>
        <end position="243"/>
    </location>
</feature>
<dbReference type="AlphaFoldDB" id="A0A9Q1GJP9"/>
<evidence type="ECO:0000313" key="3">
    <source>
        <dbReference type="Proteomes" id="UP001153076"/>
    </source>
</evidence>
<comment type="caution">
    <text evidence="2">The sequence shown here is derived from an EMBL/GenBank/DDBJ whole genome shotgun (WGS) entry which is preliminary data.</text>
</comment>
<dbReference type="EMBL" id="JAKOGI010003557">
    <property type="protein sequence ID" value="KAJ8420330.1"/>
    <property type="molecule type" value="Genomic_DNA"/>
</dbReference>
<protein>
    <submittedName>
        <fullName evidence="2">Uncharacterized protein</fullName>
    </submittedName>
</protein>
<accession>A0A9Q1GJP9</accession>
<name>A0A9Q1GJP9_9CARY</name>
<gene>
    <name evidence="2" type="ORF">Cgig2_021278</name>
</gene>
<keyword evidence="3" id="KW-1185">Reference proteome</keyword>
<dbReference type="Proteomes" id="UP001153076">
    <property type="component" value="Unassembled WGS sequence"/>
</dbReference>
<organism evidence="2 3">
    <name type="scientific">Carnegiea gigantea</name>
    <dbReference type="NCBI Taxonomy" id="171969"/>
    <lineage>
        <taxon>Eukaryota</taxon>
        <taxon>Viridiplantae</taxon>
        <taxon>Streptophyta</taxon>
        <taxon>Embryophyta</taxon>
        <taxon>Tracheophyta</taxon>
        <taxon>Spermatophyta</taxon>
        <taxon>Magnoliopsida</taxon>
        <taxon>eudicotyledons</taxon>
        <taxon>Gunneridae</taxon>
        <taxon>Pentapetalae</taxon>
        <taxon>Caryophyllales</taxon>
        <taxon>Cactineae</taxon>
        <taxon>Cactaceae</taxon>
        <taxon>Cactoideae</taxon>
        <taxon>Echinocereeae</taxon>
        <taxon>Carnegiea</taxon>
    </lineage>
</organism>
<feature type="region of interest" description="Disordered" evidence="1">
    <location>
        <begin position="214"/>
        <end position="243"/>
    </location>
</feature>
<sequence>MSWTRESLTARSTLMKLAEGCGGSGKAPLAAGVTVPVGRDALAWPRYIPLMTGSPTGEGLTAWLSPPPLAMGQKPRPHLAVAWSSASSELVGPQQVSFRGVQRRAPVRKKLSLCIPRGTEGGVMSRVLPLLLPPVFGVDRHLFGSSVPSLEDLAHPLLGPLHRLNCLNHELRDGPRLIILTYIELEVAAMLRSSVVGSPKGFHTGFPSFQLGTSPLGAGGLADPEHSSWPSTEPRNSTSSTGR</sequence>
<proteinExistence type="predicted"/>
<evidence type="ECO:0000256" key="1">
    <source>
        <dbReference type="SAM" id="MobiDB-lite"/>
    </source>
</evidence>
<evidence type="ECO:0000313" key="2">
    <source>
        <dbReference type="EMBL" id="KAJ8420330.1"/>
    </source>
</evidence>